<dbReference type="PROSITE" id="PS50887">
    <property type="entry name" value="GGDEF"/>
    <property type="match status" value="1"/>
</dbReference>
<dbReference type="InterPro" id="IPR029787">
    <property type="entry name" value="Nucleotide_cyclase"/>
</dbReference>
<reference evidence="5 6" key="1">
    <citation type="submission" date="2019-06" db="EMBL/GenBank/DDBJ databases">
        <title>Saccharibacillus brassicae sp. nov., an endophytic bacterium isolated from Chinese cabbage seeds (Brassica pekinensis).</title>
        <authorList>
            <person name="Jiang L."/>
            <person name="Lee J."/>
            <person name="Kim S.W."/>
        </authorList>
    </citation>
    <scope>NUCLEOTIDE SEQUENCE [LARGE SCALE GENOMIC DNA]</scope>
    <source>
        <strain evidence="6">KCTC 43072 / ATSA2</strain>
    </source>
</reference>
<dbReference type="KEGG" id="saca:FFV09_16725"/>
<dbReference type="PROSITE" id="PS50113">
    <property type="entry name" value="PAC"/>
    <property type="match status" value="1"/>
</dbReference>
<dbReference type="InterPro" id="IPR029016">
    <property type="entry name" value="GAF-like_dom_sf"/>
</dbReference>
<dbReference type="InterPro" id="IPR001633">
    <property type="entry name" value="EAL_dom"/>
</dbReference>
<dbReference type="InterPro" id="IPR003018">
    <property type="entry name" value="GAF"/>
</dbReference>
<dbReference type="OrthoDB" id="9759607at2"/>
<dbReference type="InterPro" id="IPR013656">
    <property type="entry name" value="PAS_4"/>
</dbReference>
<dbReference type="Gene3D" id="3.30.450.40">
    <property type="match status" value="1"/>
</dbReference>
<accession>A0A4Y6UX99</accession>
<evidence type="ECO:0000313" key="6">
    <source>
        <dbReference type="Proteomes" id="UP000316968"/>
    </source>
</evidence>
<dbReference type="PROSITE" id="PS50112">
    <property type="entry name" value="PAS"/>
    <property type="match status" value="1"/>
</dbReference>
<dbReference type="FunFam" id="3.30.70.270:FF:000001">
    <property type="entry name" value="Diguanylate cyclase domain protein"/>
    <property type="match status" value="1"/>
</dbReference>
<feature type="domain" description="GGDEF" evidence="4">
    <location>
        <begin position="341"/>
        <end position="473"/>
    </location>
</feature>
<evidence type="ECO:0000259" key="3">
    <source>
        <dbReference type="PROSITE" id="PS50883"/>
    </source>
</evidence>
<organism evidence="5 6">
    <name type="scientific">Saccharibacillus brassicae</name>
    <dbReference type="NCBI Taxonomy" id="2583377"/>
    <lineage>
        <taxon>Bacteria</taxon>
        <taxon>Bacillati</taxon>
        <taxon>Bacillota</taxon>
        <taxon>Bacilli</taxon>
        <taxon>Bacillales</taxon>
        <taxon>Paenibacillaceae</taxon>
        <taxon>Saccharibacillus</taxon>
    </lineage>
</organism>
<dbReference type="SMART" id="SM00052">
    <property type="entry name" value="EAL"/>
    <property type="match status" value="1"/>
</dbReference>
<dbReference type="CDD" id="cd01949">
    <property type="entry name" value="GGDEF"/>
    <property type="match status" value="1"/>
</dbReference>
<dbReference type="PIRSF" id="PIRSF005925">
    <property type="entry name" value="Dos"/>
    <property type="match status" value="1"/>
</dbReference>
<dbReference type="Gene3D" id="3.30.450.20">
    <property type="entry name" value="PAS domain"/>
    <property type="match status" value="1"/>
</dbReference>
<dbReference type="SMART" id="SM00086">
    <property type="entry name" value="PAC"/>
    <property type="match status" value="1"/>
</dbReference>
<dbReference type="SUPFAM" id="SSF55781">
    <property type="entry name" value="GAF domain-like"/>
    <property type="match status" value="1"/>
</dbReference>
<dbReference type="InterPro" id="IPR000160">
    <property type="entry name" value="GGDEF_dom"/>
</dbReference>
<feature type="domain" description="PAS" evidence="1">
    <location>
        <begin position="20"/>
        <end position="90"/>
    </location>
</feature>
<feature type="domain" description="EAL" evidence="3">
    <location>
        <begin position="482"/>
        <end position="735"/>
    </location>
</feature>
<dbReference type="CDD" id="cd00130">
    <property type="entry name" value="PAS"/>
    <property type="match status" value="1"/>
</dbReference>
<evidence type="ECO:0000313" key="5">
    <source>
        <dbReference type="EMBL" id="QDH22343.1"/>
    </source>
</evidence>
<dbReference type="SMART" id="SM00091">
    <property type="entry name" value="PAS"/>
    <property type="match status" value="1"/>
</dbReference>
<proteinExistence type="predicted"/>
<dbReference type="Gene3D" id="3.20.20.450">
    <property type="entry name" value="EAL domain"/>
    <property type="match status" value="1"/>
</dbReference>
<dbReference type="SUPFAM" id="SSF55073">
    <property type="entry name" value="Nucleotide cyclase"/>
    <property type="match status" value="1"/>
</dbReference>
<dbReference type="SMART" id="SM00267">
    <property type="entry name" value="GGDEF"/>
    <property type="match status" value="1"/>
</dbReference>
<dbReference type="SUPFAM" id="SSF141868">
    <property type="entry name" value="EAL domain-like"/>
    <property type="match status" value="1"/>
</dbReference>
<dbReference type="Pfam" id="PF00990">
    <property type="entry name" value="GGDEF"/>
    <property type="match status" value="1"/>
</dbReference>
<sequence length="741" mass="83583">MTMSGIEENPDTSHPLFEEAQQIYRSLYIYSTEAVFLLYADGRIADTNPSGERVSGYERSELLRTRFSSYLLPTDLRRARRSFRKVLTEGCPEQVGFSFRSKTGGLVTVDARVVPVLRQGEVIGLLGISRDITQQEQAVQILDDQNRVLEMIAKSTPLEETLDKLLRMTEYQTGAKCSILRYDPKRNALFHLAAPSLPRDYLRTIDGISADERGGSCGASVLRKEIVIVEDIQSSEVWEKYRTVALKYDLRASWSLPMLDSEGEVLGTFAMYYEQVRQPTEKELELTRKVCYLARLAIEQSRSDAMIYRMAYHDSLTGLPNRRFFQEKLSETIRQVEADGLKLALLYLDLDRFKMVNDSLGHGSGDELLVEIARRLAASLGPDKFVARHGGDEFVVLLIDGQVPESELIAQRLLDIFIRPFEVGGYELFVTPSIGISIYPEHGADAAALLQNADAAMYAAKEAGKDTYAVYDAHSETQDGARILLENDLRKSLERRELQLFYQPQVSLFPTRRIGAEALLRWHRGQSEWISPGDFIPLAEETGLILQIGEWVIREACRQGKQWIDAGYEPFIMAVNLSPRQFRQSGLVDLIRSILHETGYPPEYLELEITEGMTLDVESASGKMRQLRDLGVQISIDDFGTGYSSLNYLKRLPISRLKVDRSFVRDIETDLGDRDIVKAIIAMAHNLKITVIAEGVENEDQLAFLEANGCDEIQGYLFGRPVPPDEFERGMTVQGTGGRHS</sequence>
<evidence type="ECO:0000259" key="4">
    <source>
        <dbReference type="PROSITE" id="PS50887"/>
    </source>
</evidence>
<feature type="domain" description="PAC" evidence="2">
    <location>
        <begin position="93"/>
        <end position="144"/>
    </location>
</feature>
<dbReference type="InterPro" id="IPR001610">
    <property type="entry name" value="PAC"/>
</dbReference>
<dbReference type="NCBIfam" id="TIGR00229">
    <property type="entry name" value="sensory_box"/>
    <property type="match status" value="1"/>
</dbReference>
<dbReference type="InterPro" id="IPR035965">
    <property type="entry name" value="PAS-like_dom_sf"/>
</dbReference>
<dbReference type="Pfam" id="PF13185">
    <property type="entry name" value="GAF_2"/>
    <property type="match status" value="1"/>
</dbReference>
<dbReference type="SUPFAM" id="SSF55785">
    <property type="entry name" value="PYP-like sensor domain (PAS domain)"/>
    <property type="match status" value="1"/>
</dbReference>
<dbReference type="InterPro" id="IPR000700">
    <property type="entry name" value="PAS-assoc_C"/>
</dbReference>
<dbReference type="Gene3D" id="3.30.70.270">
    <property type="match status" value="1"/>
</dbReference>
<dbReference type="AlphaFoldDB" id="A0A4Y6UX99"/>
<dbReference type="Pfam" id="PF00563">
    <property type="entry name" value="EAL"/>
    <property type="match status" value="1"/>
</dbReference>
<dbReference type="EMBL" id="CP041217">
    <property type="protein sequence ID" value="QDH22343.1"/>
    <property type="molecule type" value="Genomic_DNA"/>
</dbReference>
<dbReference type="Pfam" id="PF08448">
    <property type="entry name" value="PAS_4"/>
    <property type="match status" value="1"/>
</dbReference>
<dbReference type="CDD" id="cd01948">
    <property type="entry name" value="EAL"/>
    <property type="match status" value="1"/>
</dbReference>
<evidence type="ECO:0000259" key="1">
    <source>
        <dbReference type="PROSITE" id="PS50112"/>
    </source>
</evidence>
<protein>
    <submittedName>
        <fullName evidence="5">EAL domain-containing protein</fullName>
    </submittedName>
</protein>
<dbReference type="PROSITE" id="PS50883">
    <property type="entry name" value="EAL"/>
    <property type="match status" value="1"/>
</dbReference>
<dbReference type="InterPro" id="IPR052155">
    <property type="entry name" value="Biofilm_reg_signaling"/>
</dbReference>
<dbReference type="PANTHER" id="PTHR44757:SF2">
    <property type="entry name" value="BIOFILM ARCHITECTURE MAINTENANCE PROTEIN MBAA"/>
    <property type="match status" value="1"/>
</dbReference>
<name>A0A4Y6UX99_SACBS</name>
<dbReference type="FunFam" id="3.20.20.450:FF:000001">
    <property type="entry name" value="Cyclic di-GMP phosphodiesterase yahA"/>
    <property type="match status" value="1"/>
</dbReference>
<dbReference type="Proteomes" id="UP000316968">
    <property type="component" value="Chromosome"/>
</dbReference>
<gene>
    <name evidence="5" type="ORF">FFV09_16725</name>
</gene>
<evidence type="ECO:0000259" key="2">
    <source>
        <dbReference type="PROSITE" id="PS50113"/>
    </source>
</evidence>
<dbReference type="NCBIfam" id="TIGR00254">
    <property type="entry name" value="GGDEF"/>
    <property type="match status" value="1"/>
</dbReference>
<dbReference type="InterPro" id="IPR035919">
    <property type="entry name" value="EAL_sf"/>
</dbReference>
<dbReference type="InterPro" id="IPR012226">
    <property type="entry name" value="Diguanyl_cyclase/Pdiesterase"/>
</dbReference>
<dbReference type="InterPro" id="IPR043128">
    <property type="entry name" value="Rev_trsase/Diguanyl_cyclase"/>
</dbReference>
<keyword evidence="6" id="KW-1185">Reference proteome</keyword>
<dbReference type="SMART" id="SM00065">
    <property type="entry name" value="GAF"/>
    <property type="match status" value="1"/>
</dbReference>
<dbReference type="InterPro" id="IPR000014">
    <property type="entry name" value="PAS"/>
</dbReference>
<dbReference type="PANTHER" id="PTHR44757">
    <property type="entry name" value="DIGUANYLATE CYCLASE DGCP"/>
    <property type="match status" value="1"/>
</dbReference>